<dbReference type="EMBL" id="HBUE01071391">
    <property type="protein sequence ID" value="CAG6472767.1"/>
    <property type="molecule type" value="Transcribed_RNA"/>
</dbReference>
<feature type="region of interest" description="Disordered" evidence="1">
    <location>
        <begin position="1"/>
        <end position="25"/>
    </location>
</feature>
<dbReference type="AlphaFoldDB" id="A0A8D8FJK5"/>
<proteinExistence type="predicted"/>
<dbReference type="EMBL" id="HBUE01071393">
    <property type="protein sequence ID" value="CAG6472768.1"/>
    <property type="molecule type" value="Transcribed_RNA"/>
</dbReference>
<name>A0A8D8FJK5_CULPI</name>
<evidence type="ECO:0000256" key="1">
    <source>
        <dbReference type="SAM" id="MobiDB-lite"/>
    </source>
</evidence>
<protein>
    <submittedName>
        <fullName evidence="2">(northern house mosquito) hypothetical protein</fullName>
    </submittedName>
</protein>
<evidence type="ECO:0000313" key="2">
    <source>
        <dbReference type="EMBL" id="CAG6472768.1"/>
    </source>
</evidence>
<dbReference type="EMBL" id="HBUE01071396">
    <property type="protein sequence ID" value="CAG6472770.1"/>
    <property type="molecule type" value="Transcribed_RNA"/>
</dbReference>
<sequence length="108" mass="12582">MEKFLLASGENREKKPGNLKSKSGGHPLFAHTTSFIINQHYFDSKNSLCTNNYYPYLTSMYLITKPIVAFIYAISPNVEENLIHEFLIYQLVFWVFTIKSTRNSISYF</sequence>
<accession>A0A8D8FJK5</accession>
<organism evidence="2">
    <name type="scientific">Culex pipiens</name>
    <name type="common">House mosquito</name>
    <dbReference type="NCBI Taxonomy" id="7175"/>
    <lineage>
        <taxon>Eukaryota</taxon>
        <taxon>Metazoa</taxon>
        <taxon>Ecdysozoa</taxon>
        <taxon>Arthropoda</taxon>
        <taxon>Hexapoda</taxon>
        <taxon>Insecta</taxon>
        <taxon>Pterygota</taxon>
        <taxon>Neoptera</taxon>
        <taxon>Endopterygota</taxon>
        <taxon>Diptera</taxon>
        <taxon>Nematocera</taxon>
        <taxon>Culicoidea</taxon>
        <taxon>Culicidae</taxon>
        <taxon>Culicinae</taxon>
        <taxon>Culicini</taxon>
        <taxon>Culex</taxon>
        <taxon>Culex</taxon>
    </lineage>
</organism>
<reference evidence="2" key="1">
    <citation type="submission" date="2021-05" db="EMBL/GenBank/DDBJ databases">
        <authorList>
            <person name="Alioto T."/>
            <person name="Alioto T."/>
            <person name="Gomez Garrido J."/>
        </authorList>
    </citation>
    <scope>NUCLEOTIDE SEQUENCE</scope>
</reference>
<dbReference type="EMBL" id="HBUE01071397">
    <property type="protein sequence ID" value="CAG6472771.1"/>
    <property type="molecule type" value="Transcribed_RNA"/>
</dbReference>